<dbReference type="GO" id="GO:0003700">
    <property type="term" value="F:DNA-binding transcription factor activity"/>
    <property type="evidence" value="ECO:0007669"/>
    <property type="project" value="InterPro"/>
</dbReference>
<feature type="compositionally biased region" description="Low complexity" evidence="7">
    <location>
        <begin position="330"/>
        <end position="350"/>
    </location>
</feature>
<dbReference type="PANTHER" id="PTHR47416:SF8">
    <property type="entry name" value="BASIC-LEUCINE ZIPPER TRANSCRIPTION FACTOR E-RELATED"/>
    <property type="match status" value="1"/>
</dbReference>
<keyword evidence="5" id="KW-0804">Transcription</keyword>
<evidence type="ECO:0000256" key="5">
    <source>
        <dbReference type="ARBA" id="ARBA00023163"/>
    </source>
</evidence>
<organism evidence="9 10">
    <name type="scientific">Trichosporon asahii var. asahii (strain ATCC 90039 / CBS 2479 / JCM 2466 / KCTC 7840 / NBRC 103889/ NCYC 2677 / UAMH 7654)</name>
    <name type="common">Yeast</name>
    <dbReference type="NCBI Taxonomy" id="1186058"/>
    <lineage>
        <taxon>Eukaryota</taxon>
        <taxon>Fungi</taxon>
        <taxon>Dikarya</taxon>
        <taxon>Basidiomycota</taxon>
        <taxon>Agaricomycotina</taxon>
        <taxon>Tremellomycetes</taxon>
        <taxon>Trichosporonales</taxon>
        <taxon>Trichosporonaceae</taxon>
        <taxon>Trichosporon</taxon>
    </lineage>
</organism>
<dbReference type="KEGG" id="tasa:A1Q1_02321"/>
<feature type="compositionally biased region" description="Low complexity" evidence="7">
    <location>
        <begin position="67"/>
        <end position="84"/>
    </location>
</feature>
<comment type="caution">
    <text evidence="9">The sequence shown here is derived from an EMBL/GenBank/DDBJ whole genome shotgun (WGS) entry which is preliminary data.</text>
</comment>
<dbReference type="Proteomes" id="UP000002748">
    <property type="component" value="Unassembled WGS sequence"/>
</dbReference>
<feature type="compositionally biased region" description="Basic residues" evidence="7">
    <location>
        <begin position="261"/>
        <end position="270"/>
    </location>
</feature>
<evidence type="ECO:0000256" key="6">
    <source>
        <dbReference type="ARBA" id="ARBA00023242"/>
    </source>
</evidence>
<dbReference type="PANTHER" id="PTHR47416">
    <property type="entry name" value="BASIC-LEUCINE ZIPPER TRANSCRIPTION FACTOR F-RELATED"/>
    <property type="match status" value="1"/>
</dbReference>
<feature type="compositionally biased region" description="Polar residues" evidence="7">
    <location>
        <begin position="85"/>
        <end position="103"/>
    </location>
</feature>
<evidence type="ECO:0000256" key="1">
    <source>
        <dbReference type="ARBA" id="ARBA00004123"/>
    </source>
</evidence>
<dbReference type="PROSITE" id="PS50217">
    <property type="entry name" value="BZIP"/>
    <property type="match status" value="1"/>
</dbReference>
<dbReference type="GO" id="GO:0003677">
    <property type="term" value="F:DNA binding"/>
    <property type="evidence" value="ECO:0007669"/>
    <property type="project" value="UniProtKB-KW"/>
</dbReference>
<dbReference type="EMBL" id="ALBS01000195">
    <property type="protein sequence ID" value="EJT48684.1"/>
    <property type="molecule type" value="Genomic_DNA"/>
</dbReference>
<dbReference type="GeneID" id="25985835"/>
<protein>
    <recommendedName>
        <fullName evidence="8">BZIP domain-containing protein</fullName>
    </recommendedName>
</protein>
<evidence type="ECO:0000259" key="8">
    <source>
        <dbReference type="PROSITE" id="PS50217"/>
    </source>
</evidence>
<reference evidence="9 10" key="1">
    <citation type="journal article" date="2012" name="Eukaryot. Cell">
        <title>Draft genome sequence of CBS 2479, the standard type strain of Trichosporon asahii.</title>
        <authorList>
            <person name="Yang R.Y."/>
            <person name="Li H.T."/>
            <person name="Zhu H."/>
            <person name="Zhou G.P."/>
            <person name="Wang M."/>
            <person name="Wang L."/>
        </authorList>
    </citation>
    <scope>NUCLEOTIDE SEQUENCE [LARGE SCALE GENOMIC DNA]</scope>
    <source>
        <strain evidence="10">ATCC 90039 / CBS 2479 / JCM 2466 / KCTC 7840 / NCYC 2677 / UAMH 7654</strain>
    </source>
</reference>
<dbReference type="RefSeq" id="XP_014180741.1">
    <property type="nucleotide sequence ID" value="XM_014325266.1"/>
</dbReference>
<accession>J6EVQ2</accession>
<feature type="region of interest" description="Disordered" evidence="7">
    <location>
        <begin position="1"/>
        <end position="270"/>
    </location>
</feature>
<dbReference type="SUPFAM" id="SSF57959">
    <property type="entry name" value="Leucine zipper domain"/>
    <property type="match status" value="1"/>
</dbReference>
<dbReference type="SMART" id="SM00338">
    <property type="entry name" value="BRLZ"/>
    <property type="match status" value="1"/>
</dbReference>
<evidence type="ECO:0000256" key="7">
    <source>
        <dbReference type="SAM" id="MobiDB-lite"/>
    </source>
</evidence>
<dbReference type="OrthoDB" id="5571888at2759"/>
<evidence type="ECO:0000256" key="4">
    <source>
        <dbReference type="ARBA" id="ARBA00023125"/>
    </source>
</evidence>
<dbReference type="CDD" id="cd14810">
    <property type="entry name" value="bZIP_u1"/>
    <property type="match status" value="1"/>
</dbReference>
<sequence>MEQNWGLYSSYYGGERTPPISPHQSRDDPNSSHRRSIGQGGAFLPPPPPQSAPPPSSSTGVTLPPVSSAYGAGAGPSSHYSSSPTTMSATAGPSGMSGQTQSMHMGGNPGLGYGSHIPVSQPVSAYHYPVPPSSAPMSMSQASSGRPHGYSPRIPGGYPSMSPAMNTFSPVSPSMAYPQPPSTAGSTSSFPPSLPQSRFEPTSEFKKRRTNSGSTTSWEGYALSRPGVSSGGTDKRDDDDQPWGMPQEQYKALNPRDKKQVRNRIGARRFRAKRKDYVSQLENAKKENEAKIAELQAQVETQHREINDLRSRLNLAPLPPPVDSLGINVSASSSKPDSGSGPSMDPIPGQ</sequence>
<dbReference type="VEuPathDB" id="FungiDB:A1Q1_02321"/>
<name>J6EVQ2_TRIAS</name>
<dbReference type="GO" id="GO:0005634">
    <property type="term" value="C:nucleus"/>
    <property type="evidence" value="ECO:0007669"/>
    <property type="project" value="UniProtKB-SubCell"/>
</dbReference>
<feature type="compositionally biased region" description="Low complexity" evidence="7">
    <location>
        <begin position="135"/>
        <end position="144"/>
    </location>
</feature>
<evidence type="ECO:0000256" key="2">
    <source>
        <dbReference type="ARBA" id="ARBA00007163"/>
    </source>
</evidence>
<dbReference type="Gene3D" id="1.20.5.170">
    <property type="match status" value="1"/>
</dbReference>
<feature type="compositionally biased region" description="Polar residues" evidence="7">
    <location>
        <begin position="163"/>
        <end position="172"/>
    </location>
</feature>
<dbReference type="HOGENOM" id="CLU_813851_0_0_1"/>
<keyword evidence="6" id="KW-0539">Nucleus</keyword>
<dbReference type="InterPro" id="IPR046347">
    <property type="entry name" value="bZIP_sf"/>
</dbReference>
<feature type="domain" description="BZIP" evidence="8">
    <location>
        <begin position="256"/>
        <end position="316"/>
    </location>
</feature>
<dbReference type="AlphaFoldDB" id="J6EVQ2"/>
<proteinExistence type="inferred from homology"/>
<keyword evidence="4" id="KW-0238">DNA-binding</keyword>
<gene>
    <name evidence="9" type="ORF">A1Q1_02321</name>
</gene>
<feature type="region of interest" description="Disordered" evidence="7">
    <location>
        <begin position="314"/>
        <end position="350"/>
    </location>
</feature>
<feature type="compositionally biased region" description="Pro residues" evidence="7">
    <location>
        <begin position="44"/>
        <end position="56"/>
    </location>
</feature>
<evidence type="ECO:0000313" key="9">
    <source>
        <dbReference type="EMBL" id="EJT48684.1"/>
    </source>
</evidence>
<dbReference type="InterPro" id="IPR004827">
    <property type="entry name" value="bZIP"/>
</dbReference>
<comment type="subcellular location">
    <subcellularLocation>
        <location evidence="1">Nucleus</location>
    </subcellularLocation>
</comment>
<dbReference type="Pfam" id="PF07716">
    <property type="entry name" value="bZIP_2"/>
    <property type="match status" value="1"/>
</dbReference>
<evidence type="ECO:0000256" key="3">
    <source>
        <dbReference type="ARBA" id="ARBA00023015"/>
    </source>
</evidence>
<comment type="similarity">
    <text evidence="2">Belongs to the bZIP family.</text>
</comment>
<feature type="compositionally biased region" description="Polar residues" evidence="7">
    <location>
        <begin position="182"/>
        <end position="200"/>
    </location>
</feature>
<keyword evidence="3" id="KW-0805">Transcription regulation</keyword>
<evidence type="ECO:0000313" key="10">
    <source>
        <dbReference type="Proteomes" id="UP000002748"/>
    </source>
</evidence>